<proteinExistence type="predicted"/>
<feature type="region of interest" description="Disordered" evidence="1">
    <location>
        <begin position="107"/>
        <end position="130"/>
    </location>
</feature>
<reference evidence="2 3" key="1">
    <citation type="submission" date="2021-03" db="EMBL/GenBank/DDBJ databases">
        <authorList>
            <person name="King G.J."/>
            <person name="Bancroft I."/>
            <person name="Baten A."/>
            <person name="Bloomfield J."/>
            <person name="Borpatragohain P."/>
            <person name="He Z."/>
            <person name="Irish N."/>
            <person name="Irwin J."/>
            <person name="Liu K."/>
            <person name="Mauleon R.P."/>
            <person name="Moore J."/>
            <person name="Morris R."/>
            <person name="Ostergaard L."/>
            <person name="Wang B."/>
            <person name="Wells R."/>
        </authorList>
    </citation>
    <scope>NUCLEOTIDE SEQUENCE [LARGE SCALE GENOMIC DNA]</scope>
    <source>
        <strain evidence="2">R-o-18</strain>
        <tissue evidence="2">Leaf</tissue>
    </source>
</reference>
<accession>A0ABQ7NFY2</accession>
<dbReference type="Proteomes" id="UP000823674">
    <property type="component" value="Chromosome A02"/>
</dbReference>
<organism evidence="2 3">
    <name type="scientific">Brassica rapa subsp. trilocularis</name>
    <dbReference type="NCBI Taxonomy" id="1813537"/>
    <lineage>
        <taxon>Eukaryota</taxon>
        <taxon>Viridiplantae</taxon>
        <taxon>Streptophyta</taxon>
        <taxon>Embryophyta</taxon>
        <taxon>Tracheophyta</taxon>
        <taxon>Spermatophyta</taxon>
        <taxon>Magnoliopsida</taxon>
        <taxon>eudicotyledons</taxon>
        <taxon>Gunneridae</taxon>
        <taxon>Pentapetalae</taxon>
        <taxon>rosids</taxon>
        <taxon>malvids</taxon>
        <taxon>Brassicales</taxon>
        <taxon>Brassicaceae</taxon>
        <taxon>Brassiceae</taxon>
        <taxon>Brassica</taxon>
    </lineage>
</organism>
<gene>
    <name evidence="2" type="primary">A02g503440.1_BraROA</name>
    <name evidence="2" type="ORF">IGI04_006104</name>
</gene>
<evidence type="ECO:0000256" key="1">
    <source>
        <dbReference type="SAM" id="MobiDB-lite"/>
    </source>
</evidence>
<protein>
    <submittedName>
        <fullName evidence="2">Uncharacterized protein</fullName>
    </submittedName>
</protein>
<evidence type="ECO:0000313" key="2">
    <source>
        <dbReference type="EMBL" id="KAG5409785.1"/>
    </source>
</evidence>
<keyword evidence="3" id="KW-1185">Reference proteome</keyword>
<comment type="caution">
    <text evidence="2">The sequence shown here is derived from an EMBL/GenBank/DDBJ whole genome shotgun (WGS) entry which is preliminary data.</text>
</comment>
<dbReference type="EMBL" id="JADBGQ010000002">
    <property type="protein sequence ID" value="KAG5409785.1"/>
    <property type="molecule type" value="Genomic_DNA"/>
</dbReference>
<sequence length="1629" mass="179737">MAKTEAQPSSFQVKSTQLAGLLAYSAEAAGSQLDGLFEFWADGPGPGQWRAMRSGHVVHESLGSCGQALGVVTRSWLGLDVPIREGLPGIMNSFSFSLILYEIKDTRPKQRDPPMRNENPSQKGRIRDQNHKGTIRFMANRKTYSWTEIGAKDQGWLAERQNDQLVRAIAAVSADRLDQKGTSRQRLRVAKGHELPKVVRYQRMQVTKSYEIPMVASIKGYEDQRVPMTVHRDTRLRVAEDHVVIQEVRDRKGTNGLRLKVYERNRTEKGTSGSMITRTPNALCWAWTHMMEIGCPTGVGPNLIDECIGWYEQIIYVVWVKSQGRSGQMKTHQFQDLMSFVSPEDGLGTIAYKAKGFRIVHEPRKAICMSQERPYANPQSKRNLSQWRTDELISSIDVAKLDYYLTQLRQLGVSSSQLDGLFEFWANGSGPSQWQAMRSGHVVHESLGSCGQAVGLADRLDQKGTSRQRLRVAKGHELPKVVRYQRMQVTKRYEIPRVASIKGYEDQRVPMTKGCIVIPRMQCIYYVSVSTHRTSVCVCQHTQNVRGCLCVFVCVRVCPSAHKGCLWLSMSTHIITLVLGLSTLTLPVDYSGRLWLSVSTHRTSVAVCVCPCVSVCVRQHTQDIRGCPCVSVSTHRTFVAFRVCPSAHAGRSWMSVSVRVCSSAHTGLPWLSNSTHISTLVLGLSTLALPVDCLGDFGPHGLSVQYTERLWVSVRTHMTSVCVRQHTKDVSGCPCVSVSTHRTSVAVCVCPSSHTGRSWLSVCVNQHTQDVRGCPCVFVTLTLPVDSSGDFGPRGLSVQYTQDVCGCPSAHTDVCGCPPAHIGRLWLSVCVRVYPYPHTGRLWLSISTHISMLVHGFSTLAHPVDCLGDFGQRGLSVQYTQDNRGCPPAHTGRLWPSVSIRQHTQDICGCPSVQISALHTGHPWVSASTHRTSVAIRVCPSAHTRHPWLSISTNISMLVLGLSTLTLTVDCSSDFGPRGLSVQFTHDVRGCPSAHTRRPWLSVCVRVWSRVSVSTHRMSVAVHQYTYQHAGTWTQHAGPSRGLFGTSVGVRQHTQDVRVCLSAHTGRPWLSVCDRVCPSAHTGRPWLSISTHISTLVPALSTLTLPVDCLGDFGPCGLIVQYTQDVRGSPLAHTGRLWLSVAVCQHTQDVCGCPCVSVCVRQHTQDVCGCPSVHISTLVLPVDCFGDYGPRGQSFQYTQDVCGCPPAHTRRPWLSVSTHRTSVAVRVCPCVSVCVRQHTHDVRGCPSVHISARWSLDSARWPVPWTVWVILAHVGCLLSTHMTCVGDRQHTQDVRGCLSSHTERTWVSVCVCGCPPAHTGRPWLSVAVRQHTQDIRLCLSAHTERPCVFVCVRVCPCVSVSPHRTYVAVHKYTYQHAGPWTQHAVPSRGLFGTSVGVRQHTQDVCSYPCVVGTGRRVERMDGRTDGWSFCGSALPWMDALITLEPDLVVGPLRIMGTSVVGTTTPWLSVSTHKTSVAVHQYKYQHVGPWTQHADPSRGLFGCFLAHVGCLFSTHRTYVAVQQHTQDVCGCPCVSVCGRVCPSAHTGRLWLSISTHISMLVLPVDCSGRPWVSASTHRTSVAVCQHTQDVCGCPCVSVNTHRTSVAVNQYTYQHAGPLTQHAGPSCGLFW</sequence>
<evidence type="ECO:0000313" key="3">
    <source>
        <dbReference type="Proteomes" id="UP000823674"/>
    </source>
</evidence>
<name>A0ABQ7NFY2_BRACM</name>